<dbReference type="GeneID" id="93754492"/>
<accession>A0A6S4Y391</accession>
<evidence type="ECO:0000256" key="1">
    <source>
        <dbReference type="ARBA" id="ARBA00023002"/>
    </source>
</evidence>
<dbReference type="SUPFAM" id="SSF48179">
    <property type="entry name" value="6-phosphogluconate dehydrogenase C-terminal domain-like"/>
    <property type="match status" value="1"/>
</dbReference>
<dbReference type="EMBL" id="NKYI01000019">
    <property type="protein sequence ID" value="PIK83833.1"/>
    <property type="molecule type" value="Genomic_DNA"/>
</dbReference>
<name>A0A6S4Y391_RAOOR</name>
<feature type="domain" description="Pyrroline-5-carboxylate reductase catalytic N-terminal" evidence="2">
    <location>
        <begin position="3"/>
        <end position="87"/>
    </location>
</feature>
<reference evidence="5" key="2">
    <citation type="submission" date="2022-09" db="EMBL/GenBank/DDBJ databases">
        <title>Multidrug resistance Raoultella ornithinolytica Strain MQB_Silv_108.</title>
        <authorList>
            <person name="Quintela-Baluja M."/>
        </authorList>
    </citation>
    <scope>NUCLEOTIDE SEQUENCE</scope>
    <source>
        <strain evidence="5">MQB_Silv_108</strain>
    </source>
</reference>
<evidence type="ECO:0000259" key="3">
    <source>
        <dbReference type="Pfam" id="PF09130"/>
    </source>
</evidence>
<dbReference type="InterPro" id="IPR015814">
    <property type="entry name" value="Pgluconate_DH_NAD-bd_C"/>
</dbReference>
<organism evidence="4 6">
    <name type="scientific">Raoultella ornithinolytica</name>
    <name type="common">Klebsiella ornithinolytica</name>
    <dbReference type="NCBI Taxonomy" id="54291"/>
    <lineage>
        <taxon>Bacteria</taxon>
        <taxon>Pseudomonadati</taxon>
        <taxon>Pseudomonadota</taxon>
        <taxon>Gammaproteobacteria</taxon>
        <taxon>Enterobacterales</taxon>
        <taxon>Enterobacteriaceae</taxon>
        <taxon>Klebsiella/Raoultella group</taxon>
        <taxon>Raoultella</taxon>
    </lineage>
</organism>
<dbReference type="EMBL" id="CP104450">
    <property type="protein sequence ID" value="UXE35776.1"/>
    <property type="molecule type" value="Genomic_DNA"/>
</dbReference>
<dbReference type="GO" id="GO:0016616">
    <property type="term" value="F:oxidoreductase activity, acting on the CH-OH group of donors, NAD or NADP as acceptor"/>
    <property type="evidence" value="ECO:0007669"/>
    <property type="project" value="UniProtKB-ARBA"/>
</dbReference>
<dbReference type="InterPro" id="IPR028939">
    <property type="entry name" value="P5C_Rdtase_cat_N"/>
</dbReference>
<dbReference type="SUPFAM" id="SSF51735">
    <property type="entry name" value="NAD(P)-binding Rossmann-fold domains"/>
    <property type="match status" value="1"/>
</dbReference>
<protein>
    <submittedName>
        <fullName evidence="5">DUF1932 domain-containing protein</fullName>
    </submittedName>
</protein>
<dbReference type="Proteomes" id="UP001064206">
    <property type="component" value="Chromosome"/>
</dbReference>
<gene>
    <name evidence="4" type="ORF">CFY86_11525</name>
    <name evidence="5" type="ORF">N2J37_14430</name>
</gene>
<dbReference type="Gene3D" id="3.40.50.720">
    <property type="entry name" value="NAD(P)-binding Rossmann-like Domain"/>
    <property type="match status" value="1"/>
</dbReference>
<dbReference type="Pfam" id="PF03807">
    <property type="entry name" value="F420_oxidored"/>
    <property type="match status" value="1"/>
</dbReference>
<dbReference type="InterPro" id="IPR036291">
    <property type="entry name" value="NAD(P)-bd_dom_sf"/>
</dbReference>
<feature type="domain" description="Phosphogluconate dehydrogenase NAD-binding putative C-terminal" evidence="3">
    <location>
        <begin position="190"/>
        <end position="258"/>
    </location>
</feature>
<dbReference type="Gene3D" id="1.10.1040.10">
    <property type="entry name" value="N-(1-d-carboxylethyl)-l-norvaline Dehydrogenase, domain 2"/>
    <property type="match status" value="1"/>
</dbReference>
<keyword evidence="1" id="KW-0560">Oxidoreductase</keyword>
<proteinExistence type="predicted"/>
<evidence type="ECO:0000313" key="5">
    <source>
        <dbReference type="EMBL" id="UXE35776.1"/>
    </source>
</evidence>
<dbReference type="InterPro" id="IPR013328">
    <property type="entry name" value="6PGD_dom2"/>
</dbReference>
<evidence type="ECO:0000313" key="6">
    <source>
        <dbReference type="Proteomes" id="UP000229713"/>
    </source>
</evidence>
<reference evidence="4 6" key="1">
    <citation type="submission" date="2017-07" db="EMBL/GenBank/DDBJ databases">
        <title>Raoultella ornithinolytica strain HH3 draft genome.</title>
        <authorList>
            <person name="Duceppe M.-O."/>
            <person name="Huang H."/>
            <person name="Phipps-Todd B."/>
        </authorList>
    </citation>
    <scope>NUCLEOTIDE SEQUENCE [LARGE SCALE GENOMIC DNA]</scope>
    <source>
        <strain evidence="4 6">HH3</strain>
    </source>
</reference>
<dbReference type="Proteomes" id="UP000229713">
    <property type="component" value="Unassembled WGS sequence"/>
</dbReference>
<sequence length="291" mass="31624">MSTIAILYPGQMGRAFAALLRAAGHETISPMGCRSEKTQKSAREIGIGMRDSMADAVVESDLILSLVPPSAVVEVAHQAIRACREKNAMPVFIDLNAKTPADAEYLSRVFDQASLPFCNACIIGRASHLGEEGRIYVSGPDTMPIEKLFKGILPVIRLGDEIVQASIFKMVFAGFNKAVTAALFETANTANAFDVTDPLFELLEYHLGSTLSDLRKLVPTYPHHITRRAEEMEALAQMLSDSRLPNKIALAAGVTFRSLGSSDCWSGAETSPQFMELLLNTNYRVTSGKIV</sequence>
<dbReference type="RefSeq" id="WP_015584500.1">
    <property type="nucleotide sequence ID" value="NZ_ABDFAB020000001.1"/>
</dbReference>
<dbReference type="AlphaFoldDB" id="A0A6S4Y391"/>
<evidence type="ECO:0000313" key="4">
    <source>
        <dbReference type="EMBL" id="PIK83833.1"/>
    </source>
</evidence>
<dbReference type="InterPro" id="IPR008927">
    <property type="entry name" value="6-PGluconate_DH-like_C_sf"/>
</dbReference>
<evidence type="ECO:0000259" key="2">
    <source>
        <dbReference type="Pfam" id="PF03807"/>
    </source>
</evidence>
<dbReference type="Pfam" id="PF09130">
    <property type="entry name" value="DUF1932"/>
    <property type="match status" value="1"/>
</dbReference>